<dbReference type="RefSeq" id="WP_128940385.1">
    <property type="nucleotide sequence ID" value="NZ_RDRA01000010.1"/>
</dbReference>
<dbReference type="Proteomes" id="UP000289946">
    <property type="component" value="Unassembled WGS sequence"/>
</dbReference>
<evidence type="ECO:0000259" key="1">
    <source>
        <dbReference type="Pfam" id="PF21686"/>
    </source>
</evidence>
<comment type="caution">
    <text evidence="2">The sequence shown here is derived from an EMBL/GenBank/DDBJ whole genome shotgun (WGS) entry which is preliminary data.</text>
</comment>
<reference evidence="2 3" key="1">
    <citation type="submission" date="2018-10" db="EMBL/GenBank/DDBJ databases">
        <title>Bradyrhizobium sp. nov., isolated from effective nodules of peanut in China.</title>
        <authorList>
            <person name="Li Y."/>
        </authorList>
    </citation>
    <scope>NUCLEOTIDE SEQUENCE [LARGE SCALE GENOMIC DNA]</scope>
    <source>
        <strain evidence="2 3">CCBAU 51781</strain>
    </source>
</reference>
<proteinExistence type="predicted"/>
<gene>
    <name evidence="2" type="ORF">EAS62_19255</name>
</gene>
<dbReference type="InterPro" id="IPR014145">
    <property type="entry name" value="LigD_pol_dom"/>
</dbReference>
<name>A0ABY0DJI4_9BRAD</name>
<evidence type="ECO:0000313" key="2">
    <source>
        <dbReference type="EMBL" id="RXG93687.1"/>
    </source>
</evidence>
<protein>
    <recommendedName>
        <fullName evidence="1">DNA ligase D polymerase domain-containing protein</fullName>
    </recommendedName>
</protein>
<dbReference type="Gene3D" id="3.90.920.10">
    <property type="entry name" value="DNA primase, PRIM domain"/>
    <property type="match status" value="1"/>
</dbReference>
<keyword evidence="3" id="KW-1185">Reference proteome</keyword>
<feature type="domain" description="DNA ligase D polymerase" evidence="1">
    <location>
        <begin position="19"/>
        <end position="53"/>
    </location>
</feature>
<dbReference type="EMBL" id="RDRA01000010">
    <property type="protein sequence ID" value="RXG93687.1"/>
    <property type="molecule type" value="Genomic_DNA"/>
</dbReference>
<sequence length="65" mass="7373">MTVKLTHLDKTFWPKERYTKGDVIAYYEKIAPYLVPYLKNRAEVLTASPTGSKAIADNAFPVAIR</sequence>
<dbReference type="Pfam" id="PF21686">
    <property type="entry name" value="LigD_Prim-Pol"/>
    <property type="match status" value="1"/>
</dbReference>
<organism evidence="2 3">
    <name type="scientific">Bradyrhizobium zhanjiangense</name>
    <dbReference type="NCBI Taxonomy" id="1325107"/>
    <lineage>
        <taxon>Bacteria</taxon>
        <taxon>Pseudomonadati</taxon>
        <taxon>Pseudomonadota</taxon>
        <taxon>Alphaproteobacteria</taxon>
        <taxon>Hyphomicrobiales</taxon>
        <taxon>Nitrobacteraceae</taxon>
        <taxon>Bradyrhizobium</taxon>
    </lineage>
</organism>
<accession>A0ABY0DJI4</accession>
<evidence type="ECO:0000313" key="3">
    <source>
        <dbReference type="Proteomes" id="UP000289946"/>
    </source>
</evidence>